<feature type="non-terminal residue" evidence="1">
    <location>
        <position position="1"/>
    </location>
</feature>
<evidence type="ECO:0000313" key="1">
    <source>
        <dbReference type="EMBL" id="SVE16852.1"/>
    </source>
</evidence>
<reference evidence="1" key="1">
    <citation type="submission" date="2018-05" db="EMBL/GenBank/DDBJ databases">
        <authorList>
            <person name="Lanie J.A."/>
            <person name="Ng W.-L."/>
            <person name="Kazmierczak K.M."/>
            <person name="Andrzejewski T.M."/>
            <person name="Davidsen T.M."/>
            <person name="Wayne K.J."/>
            <person name="Tettelin H."/>
            <person name="Glass J.I."/>
            <person name="Rusch D."/>
            <person name="Podicherti R."/>
            <person name="Tsui H.-C.T."/>
            <person name="Winkler M.E."/>
        </authorList>
    </citation>
    <scope>NUCLEOTIDE SEQUENCE</scope>
</reference>
<dbReference type="EMBL" id="UINC01198754">
    <property type="protein sequence ID" value="SVE16852.1"/>
    <property type="molecule type" value="Genomic_DNA"/>
</dbReference>
<sequence>DYILHLCILTRTEPAITDFDGSFLDDLLGSSEAVSGDNKP</sequence>
<accession>A0A383BA27</accession>
<dbReference type="AlphaFoldDB" id="A0A383BA27"/>
<gene>
    <name evidence="1" type="ORF">METZ01_LOCUS469706</name>
</gene>
<protein>
    <submittedName>
        <fullName evidence="1">Uncharacterized protein</fullName>
    </submittedName>
</protein>
<name>A0A383BA27_9ZZZZ</name>
<proteinExistence type="predicted"/>
<organism evidence="1">
    <name type="scientific">marine metagenome</name>
    <dbReference type="NCBI Taxonomy" id="408172"/>
    <lineage>
        <taxon>unclassified sequences</taxon>
        <taxon>metagenomes</taxon>
        <taxon>ecological metagenomes</taxon>
    </lineage>
</organism>